<evidence type="ECO:0000313" key="2">
    <source>
        <dbReference type="Proteomes" id="UP001233172"/>
    </source>
</evidence>
<gene>
    <name evidence="1" type="ORF">Bpfe_024346</name>
</gene>
<dbReference type="EMBL" id="JASAOG010000169">
    <property type="protein sequence ID" value="KAK0046159.1"/>
    <property type="molecule type" value="Genomic_DNA"/>
</dbReference>
<name>A0AAD8F132_BIOPF</name>
<proteinExistence type="predicted"/>
<dbReference type="Proteomes" id="UP001233172">
    <property type="component" value="Unassembled WGS sequence"/>
</dbReference>
<dbReference type="AlphaFoldDB" id="A0AAD8F132"/>
<comment type="caution">
    <text evidence="1">The sequence shown here is derived from an EMBL/GenBank/DDBJ whole genome shotgun (WGS) entry which is preliminary data.</text>
</comment>
<accession>A0AAD8F132</accession>
<keyword evidence="2" id="KW-1185">Reference proteome</keyword>
<reference evidence="1" key="2">
    <citation type="submission" date="2023-04" db="EMBL/GenBank/DDBJ databases">
        <authorList>
            <person name="Bu L."/>
            <person name="Lu L."/>
            <person name="Laidemitt M.R."/>
            <person name="Zhang S.M."/>
            <person name="Mutuku M."/>
            <person name="Mkoji G."/>
            <person name="Steinauer M."/>
            <person name="Loker E.S."/>
        </authorList>
    </citation>
    <scope>NUCLEOTIDE SEQUENCE</scope>
    <source>
        <strain evidence="1">KasaAsao</strain>
        <tissue evidence="1">Whole Snail</tissue>
    </source>
</reference>
<sequence>MAMNNHMEARRRQMFMERVCAARKRLEVSENQKESQEACLMNAGTSNAYSIQSDSKLNTAHGPSKTARSTLLPFRVNEEGHKNRYRDRHHLAPHCDKAFAVMYPGSDNIDYVSPESRKNSREYDYVHRYEMSCKVNGKFQLEGLRALPENVS</sequence>
<protein>
    <submittedName>
        <fullName evidence="1">Uncharacterized protein</fullName>
    </submittedName>
</protein>
<reference evidence="1" key="1">
    <citation type="journal article" date="2023" name="PLoS Negl. Trop. Dis.">
        <title>A genome sequence for Biomphalaria pfeifferi, the major vector snail for the human-infecting parasite Schistosoma mansoni.</title>
        <authorList>
            <person name="Bu L."/>
            <person name="Lu L."/>
            <person name="Laidemitt M.R."/>
            <person name="Zhang S.M."/>
            <person name="Mutuku M."/>
            <person name="Mkoji G."/>
            <person name="Steinauer M."/>
            <person name="Loker E.S."/>
        </authorList>
    </citation>
    <scope>NUCLEOTIDE SEQUENCE</scope>
    <source>
        <strain evidence="1">KasaAsao</strain>
    </source>
</reference>
<evidence type="ECO:0000313" key="1">
    <source>
        <dbReference type="EMBL" id="KAK0046159.1"/>
    </source>
</evidence>
<organism evidence="1 2">
    <name type="scientific">Biomphalaria pfeifferi</name>
    <name type="common">Bloodfluke planorb</name>
    <name type="synonym">Freshwater snail</name>
    <dbReference type="NCBI Taxonomy" id="112525"/>
    <lineage>
        <taxon>Eukaryota</taxon>
        <taxon>Metazoa</taxon>
        <taxon>Spiralia</taxon>
        <taxon>Lophotrochozoa</taxon>
        <taxon>Mollusca</taxon>
        <taxon>Gastropoda</taxon>
        <taxon>Heterobranchia</taxon>
        <taxon>Euthyneura</taxon>
        <taxon>Panpulmonata</taxon>
        <taxon>Hygrophila</taxon>
        <taxon>Lymnaeoidea</taxon>
        <taxon>Planorbidae</taxon>
        <taxon>Biomphalaria</taxon>
    </lineage>
</organism>